<keyword evidence="3" id="KW-1185">Reference proteome</keyword>
<name>A0A1U7CJY3_9BACT</name>
<gene>
    <name evidence="2" type="ORF">BSF38_00655</name>
</gene>
<accession>A0A1U7CJY3</accession>
<organism evidence="2 3">
    <name type="scientific">Paludisphaera borealis</name>
    <dbReference type="NCBI Taxonomy" id="1387353"/>
    <lineage>
        <taxon>Bacteria</taxon>
        <taxon>Pseudomonadati</taxon>
        <taxon>Planctomycetota</taxon>
        <taxon>Planctomycetia</taxon>
        <taxon>Isosphaerales</taxon>
        <taxon>Isosphaeraceae</taxon>
        <taxon>Paludisphaera</taxon>
    </lineage>
</organism>
<feature type="region of interest" description="Disordered" evidence="1">
    <location>
        <begin position="1"/>
        <end position="34"/>
    </location>
</feature>
<evidence type="ECO:0000313" key="3">
    <source>
        <dbReference type="Proteomes" id="UP000186309"/>
    </source>
</evidence>
<evidence type="ECO:0000256" key="1">
    <source>
        <dbReference type="SAM" id="MobiDB-lite"/>
    </source>
</evidence>
<dbReference type="STRING" id="1387353.BSF38_00655"/>
<dbReference type="EMBL" id="CP019082">
    <property type="protein sequence ID" value="APW59239.1"/>
    <property type="molecule type" value="Genomic_DNA"/>
</dbReference>
<dbReference type="OrthoDB" id="268452at2"/>
<feature type="compositionally biased region" description="Basic and acidic residues" evidence="1">
    <location>
        <begin position="1"/>
        <end position="12"/>
    </location>
</feature>
<dbReference type="RefSeq" id="WP_076343447.1">
    <property type="nucleotide sequence ID" value="NZ_CP019082.1"/>
</dbReference>
<dbReference type="AlphaFoldDB" id="A0A1U7CJY3"/>
<sequence length="180" mass="19932">MNQPNGRHDPSGPDKPGQGKPAKPRRGNVRDKGLSARLGPIGLRRIDGNVFELIHPKCVEETELDYQEGLELWKAGDPEEARDALRFALEACHDNLWVHVALGDLAVREFRDHRLARGHYGYAVELVQRSLPPDFNGRLPKNRVANRPFHDALAGLIAALRATDATAEADTLQALANRIS</sequence>
<evidence type="ECO:0000313" key="2">
    <source>
        <dbReference type="EMBL" id="APW59239.1"/>
    </source>
</evidence>
<dbReference type="Gene3D" id="1.25.40.10">
    <property type="entry name" value="Tetratricopeptide repeat domain"/>
    <property type="match status" value="1"/>
</dbReference>
<proteinExistence type="predicted"/>
<dbReference type="Proteomes" id="UP000186309">
    <property type="component" value="Chromosome"/>
</dbReference>
<reference evidence="3" key="1">
    <citation type="submission" date="2016-12" db="EMBL/GenBank/DDBJ databases">
        <title>Comparative genomics of four Isosphaeraceae planctomycetes: a common pool of plasmids and glycoside hydrolase genes.</title>
        <authorList>
            <person name="Ivanova A."/>
        </authorList>
    </citation>
    <scope>NUCLEOTIDE SEQUENCE [LARGE SCALE GENOMIC DNA]</scope>
    <source>
        <strain evidence="3">PX4</strain>
    </source>
</reference>
<evidence type="ECO:0008006" key="4">
    <source>
        <dbReference type="Google" id="ProtNLM"/>
    </source>
</evidence>
<dbReference type="InterPro" id="IPR011990">
    <property type="entry name" value="TPR-like_helical_dom_sf"/>
</dbReference>
<dbReference type="KEGG" id="pbor:BSF38_00655"/>
<protein>
    <recommendedName>
        <fullName evidence="4">Tetratricopeptide repeat protein</fullName>
    </recommendedName>
</protein>
<dbReference type="SUPFAM" id="SSF48452">
    <property type="entry name" value="TPR-like"/>
    <property type="match status" value="1"/>
</dbReference>